<organism evidence="1 2">
    <name type="scientific">Methylobacterium oryzae</name>
    <dbReference type="NCBI Taxonomy" id="334852"/>
    <lineage>
        <taxon>Bacteria</taxon>
        <taxon>Pseudomonadati</taxon>
        <taxon>Pseudomonadota</taxon>
        <taxon>Alphaproteobacteria</taxon>
        <taxon>Hyphomicrobiales</taxon>
        <taxon>Methylobacteriaceae</taxon>
        <taxon>Methylobacterium</taxon>
    </lineage>
</organism>
<protein>
    <submittedName>
        <fullName evidence="1">Uncharacterized protein</fullName>
    </submittedName>
</protein>
<dbReference type="RefSeq" id="WP_331301789.1">
    <property type="nucleotide sequence ID" value="NZ_MLCA01000006.1"/>
</dbReference>
<gene>
    <name evidence="1" type="ORF">MOTC310_11070</name>
</gene>
<proteinExistence type="predicted"/>
<sequence>MPDLAEVELYCAEARDILAHAEDIVHDLGRRGACEGHRMMASQGLAALRNLDRIIERHRRRLTFQALPNAVGPPPPAPQKRNWLLFLRPRVGHPGHGIEARS</sequence>
<dbReference type="EMBL" id="MLCA01000006">
    <property type="protein sequence ID" value="MEE7490973.1"/>
    <property type="molecule type" value="Genomic_DNA"/>
</dbReference>
<name>A0ABU7TMD9_9HYPH</name>
<keyword evidence="2" id="KW-1185">Reference proteome</keyword>
<evidence type="ECO:0000313" key="2">
    <source>
        <dbReference type="Proteomes" id="UP001355206"/>
    </source>
</evidence>
<comment type="caution">
    <text evidence="1">The sequence shown here is derived from an EMBL/GenBank/DDBJ whole genome shotgun (WGS) entry which is preliminary data.</text>
</comment>
<accession>A0ABU7TMD9</accession>
<evidence type="ECO:0000313" key="1">
    <source>
        <dbReference type="EMBL" id="MEE7490973.1"/>
    </source>
</evidence>
<reference evidence="1 2" key="1">
    <citation type="journal article" date="2012" name="Genet. Mol. Biol.">
        <title>Analysis of 16S rRNA and mxaF genes revealing insights into Methylobacterium niche-specific plant association.</title>
        <authorList>
            <person name="Dourado M.N."/>
            <person name="Andreote F.D."/>
            <person name="Dini-Andreote F."/>
            <person name="Conti R."/>
            <person name="Araujo J.M."/>
            <person name="Araujo W.L."/>
        </authorList>
    </citation>
    <scope>NUCLEOTIDE SEQUENCE [LARGE SCALE GENOMIC DNA]</scope>
    <source>
        <strain evidence="1 2">TC3-10</strain>
    </source>
</reference>
<dbReference type="Proteomes" id="UP001355206">
    <property type="component" value="Unassembled WGS sequence"/>
</dbReference>